<dbReference type="RefSeq" id="WP_354228739.1">
    <property type="nucleotide sequence ID" value="NZ_JBEPSN010000004.1"/>
</dbReference>
<dbReference type="Pfam" id="PF09204">
    <property type="entry name" value="Colicin_immun"/>
    <property type="match status" value="1"/>
</dbReference>
<keyword evidence="4" id="KW-1185">Reference proteome</keyword>
<evidence type="ECO:0000256" key="1">
    <source>
        <dbReference type="SAM" id="MobiDB-lite"/>
    </source>
</evidence>
<name>A0ABV2P647_9MICC</name>
<dbReference type="Gene3D" id="1.20.120.650">
    <property type="entry name" value="Colicin D"/>
    <property type="match status" value="1"/>
</dbReference>
<evidence type="ECO:0000259" key="2">
    <source>
        <dbReference type="Pfam" id="PF09204"/>
    </source>
</evidence>
<protein>
    <recommendedName>
        <fullName evidence="2">Colicin D immunity protein domain-containing protein</fullName>
    </recommendedName>
</protein>
<feature type="region of interest" description="Disordered" evidence="1">
    <location>
        <begin position="111"/>
        <end position="133"/>
    </location>
</feature>
<comment type="caution">
    <text evidence="3">The sequence shown here is derived from an EMBL/GenBank/DDBJ whole genome shotgun (WGS) entry which is preliminary data.</text>
</comment>
<accession>A0ABV2P647</accession>
<reference evidence="3 4" key="1">
    <citation type="submission" date="2024-06" db="EMBL/GenBank/DDBJ databases">
        <title>Sorghum-associated microbial communities from plants grown in Nebraska, USA.</title>
        <authorList>
            <person name="Schachtman D."/>
        </authorList>
    </citation>
    <scope>NUCLEOTIDE SEQUENCE [LARGE SCALE GENOMIC DNA]</scope>
    <source>
        <strain evidence="3 4">3552</strain>
    </source>
</reference>
<dbReference type="InterPro" id="IPR015287">
    <property type="entry name" value="Colicin_D_immunity_dom"/>
</dbReference>
<dbReference type="EMBL" id="JBEPSN010000004">
    <property type="protein sequence ID" value="MET4540041.1"/>
    <property type="molecule type" value="Genomic_DNA"/>
</dbReference>
<dbReference type="GeneID" id="92752776"/>
<evidence type="ECO:0000313" key="4">
    <source>
        <dbReference type="Proteomes" id="UP001549307"/>
    </source>
</evidence>
<gene>
    <name evidence="3" type="ORF">ABIE37_001822</name>
</gene>
<dbReference type="InterPro" id="IPR036471">
    <property type="entry name" value="Colicin_D_sf"/>
</dbReference>
<dbReference type="Proteomes" id="UP001549307">
    <property type="component" value="Unassembled WGS sequence"/>
</dbReference>
<proteinExistence type="predicted"/>
<evidence type="ECO:0000313" key="3">
    <source>
        <dbReference type="EMBL" id="MET4540041.1"/>
    </source>
</evidence>
<feature type="domain" description="Colicin D immunity protein" evidence="2">
    <location>
        <begin position="18"/>
        <end position="96"/>
    </location>
</feature>
<organism evidence="3 4">
    <name type="scientific">Arthrobacter bambusae</name>
    <dbReference type="NCBI Taxonomy" id="1338426"/>
    <lineage>
        <taxon>Bacteria</taxon>
        <taxon>Bacillati</taxon>
        <taxon>Actinomycetota</taxon>
        <taxon>Actinomycetes</taxon>
        <taxon>Micrococcales</taxon>
        <taxon>Micrococcaceae</taxon>
        <taxon>Arthrobacter</taxon>
    </lineage>
</organism>
<sequence length="133" mass="14987">MTAFESDPPWWWTWDSSVAPYAVLLRLLVDGRITADEFEALFLPLYKGDSTKWPEEIYEILDQLFYAVDDYNRDPALRDNDVDAKELTSRATLALGELGKVMSVSDTSDHETIPVESDTIPNATPCPTFPVQG</sequence>